<reference evidence="5 6" key="1">
    <citation type="submission" date="2019-11" db="EMBL/GenBank/DDBJ databases">
        <authorList>
            <person name="Dong K."/>
        </authorList>
    </citation>
    <scope>NUCLEOTIDE SEQUENCE [LARGE SCALE GENOMIC DNA]</scope>
    <source>
        <strain evidence="5 6">NBRC 111993</strain>
    </source>
</reference>
<dbReference type="InterPro" id="IPR036388">
    <property type="entry name" value="WH-like_DNA-bd_sf"/>
</dbReference>
<feature type="domain" description="HTH gntR-type" evidence="4">
    <location>
        <begin position="10"/>
        <end position="78"/>
    </location>
</feature>
<keyword evidence="1" id="KW-0805">Transcription regulation</keyword>
<name>A0A6L6JDF6_9RHOB</name>
<dbReference type="OrthoDB" id="9028214at2"/>
<keyword evidence="3" id="KW-0804">Transcription</keyword>
<accession>A0A6L6JDF6</accession>
<keyword evidence="6" id="KW-1185">Reference proteome</keyword>
<organism evidence="5 6">
    <name type="scientific">Paracoccus aestuariivivens</name>
    <dbReference type="NCBI Taxonomy" id="1820333"/>
    <lineage>
        <taxon>Bacteria</taxon>
        <taxon>Pseudomonadati</taxon>
        <taxon>Pseudomonadota</taxon>
        <taxon>Alphaproteobacteria</taxon>
        <taxon>Rhodobacterales</taxon>
        <taxon>Paracoccaceae</taxon>
        <taxon>Paracoccus</taxon>
    </lineage>
</organism>
<dbReference type="EMBL" id="WMIE01000017">
    <property type="protein sequence ID" value="MTH79556.1"/>
    <property type="molecule type" value="Genomic_DNA"/>
</dbReference>
<dbReference type="PANTHER" id="PTHR43537">
    <property type="entry name" value="TRANSCRIPTIONAL REGULATOR, GNTR FAMILY"/>
    <property type="match status" value="1"/>
</dbReference>
<dbReference type="Pfam" id="PF07729">
    <property type="entry name" value="FCD"/>
    <property type="match status" value="1"/>
</dbReference>
<evidence type="ECO:0000256" key="2">
    <source>
        <dbReference type="ARBA" id="ARBA00023125"/>
    </source>
</evidence>
<evidence type="ECO:0000313" key="6">
    <source>
        <dbReference type="Proteomes" id="UP000478183"/>
    </source>
</evidence>
<keyword evidence="2" id="KW-0238">DNA-binding</keyword>
<dbReference type="PANTHER" id="PTHR43537:SF47">
    <property type="entry name" value="REGULATORY PROTEIN GNTR HTH"/>
    <property type="match status" value="1"/>
</dbReference>
<dbReference type="InterPro" id="IPR011711">
    <property type="entry name" value="GntR_C"/>
</dbReference>
<dbReference type="InterPro" id="IPR036390">
    <property type="entry name" value="WH_DNA-bd_sf"/>
</dbReference>
<dbReference type="Gene3D" id="1.10.10.10">
    <property type="entry name" value="Winged helix-like DNA-binding domain superfamily/Winged helix DNA-binding domain"/>
    <property type="match status" value="1"/>
</dbReference>
<evidence type="ECO:0000313" key="5">
    <source>
        <dbReference type="EMBL" id="MTH79556.1"/>
    </source>
</evidence>
<comment type="caution">
    <text evidence="5">The sequence shown here is derived from an EMBL/GenBank/DDBJ whole genome shotgun (WGS) entry which is preliminary data.</text>
</comment>
<dbReference type="PROSITE" id="PS50949">
    <property type="entry name" value="HTH_GNTR"/>
    <property type="match status" value="1"/>
</dbReference>
<dbReference type="Gene3D" id="1.20.120.530">
    <property type="entry name" value="GntR ligand-binding domain-like"/>
    <property type="match status" value="1"/>
</dbReference>
<dbReference type="SMART" id="SM00345">
    <property type="entry name" value="HTH_GNTR"/>
    <property type="match status" value="1"/>
</dbReference>
<evidence type="ECO:0000256" key="1">
    <source>
        <dbReference type="ARBA" id="ARBA00023015"/>
    </source>
</evidence>
<dbReference type="SUPFAM" id="SSF46785">
    <property type="entry name" value="Winged helix' DNA-binding domain"/>
    <property type="match status" value="1"/>
</dbReference>
<dbReference type="GO" id="GO:0003677">
    <property type="term" value="F:DNA binding"/>
    <property type="evidence" value="ECO:0007669"/>
    <property type="project" value="UniProtKB-KW"/>
</dbReference>
<protein>
    <submittedName>
        <fullName evidence="5">FCD domain-containing protein</fullName>
    </submittedName>
</protein>
<evidence type="ECO:0000259" key="4">
    <source>
        <dbReference type="PROSITE" id="PS50949"/>
    </source>
</evidence>
<dbReference type="SMART" id="SM00895">
    <property type="entry name" value="FCD"/>
    <property type="match status" value="1"/>
</dbReference>
<dbReference type="SUPFAM" id="SSF48008">
    <property type="entry name" value="GntR ligand-binding domain-like"/>
    <property type="match status" value="1"/>
</dbReference>
<dbReference type="CDD" id="cd07377">
    <property type="entry name" value="WHTH_GntR"/>
    <property type="match status" value="1"/>
</dbReference>
<gene>
    <name evidence="5" type="ORF">GL286_17725</name>
</gene>
<dbReference type="InterPro" id="IPR000524">
    <property type="entry name" value="Tscrpt_reg_HTH_GntR"/>
</dbReference>
<dbReference type="Proteomes" id="UP000478183">
    <property type="component" value="Unassembled WGS sequence"/>
</dbReference>
<proteinExistence type="predicted"/>
<dbReference type="AlphaFoldDB" id="A0A6L6JDF6"/>
<sequence length="249" mass="27380">MELDLTTRKPRLSEKVVKQLKAEILSGGLHLGAQLPTEPGLMERFGVSRTVVREAIAALRNDGLVSSTQGRGMFVTDVLPGASIWRPPEEVDSIPRSIDLYEFRQAWEPEAAALAAVRRSATQDYAIRSAHERVCRAVQANQFPLNGNYDFHLAVARATGNMVFEEAIVRFGPHLKTGTDYPNLSQDQAANYFRTVILEHARIVDAISARDAIAAREAMMAHLVRSFASYREEVALAPATTISPPGISL</sequence>
<dbReference type="Pfam" id="PF00392">
    <property type="entry name" value="GntR"/>
    <property type="match status" value="1"/>
</dbReference>
<dbReference type="PRINTS" id="PR00035">
    <property type="entry name" value="HTHGNTR"/>
</dbReference>
<dbReference type="InterPro" id="IPR008920">
    <property type="entry name" value="TF_FadR/GntR_C"/>
</dbReference>
<dbReference type="RefSeq" id="WP_155096911.1">
    <property type="nucleotide sequence ID" value="NZ_WMIE01000017.1"/>
</dbReference>
<evidence type="ECO:0000256" key="3">
    <source>
        <dbReference type="ARBA" id="ARBA00023163"/>
    </source>
</evidence>
<dbReference type="GO" id="GO:0003700">
    <property type="term" value="F:DNA-binding transcription factor activity"/>
    <property type="evidence" value="ECO:0007669"/>
    <property type="project" value="InterPro"/>
</dbReference>